<dbReference type="NCBIfam" id="NF045579">
    <property type="entry name" value="rhamnoside_JR"/>
    <property type="match status" value="1"/>
</dbReference>
<dbReference type="PANTHER" id="PTHR43817">
    <property type="entry name" value="GLYCOSYL HYDROLASE"/>
    <property type="match status" value="1"/>
</dbReference>
<keyword evidence="2 4" id="KW-0378">Hydrolase</keyword>
<comment type="caution">
    <text evidence="4">The sequence shown here is derived from an EMBL/GenBank/DDBJ whole genome shotgun (WGS) entry which is preliminary data.</text>
</comment>
<sequence>MKRNWIEFYKSNTGVLKTFLIICTVLIVSCQSKVQEQHIDLKTDFITPPDDAKPRVWWHWMNGNVSKEGIKADLEWMHRVGIGGFQNFDAGLNCPQLVENRLIYMTPEWKDAFSFTTKLADSLHLEMAIAGSPGWSESGGPWVKPEEAMKKYVWSQMQVEGGKTFSGKLPEPPSVSGPFQNVAITPGFMSHGADDTPSYYADAAVIAYQLPQSYQSLMSLKPEVTSSGGQFNLKELTDGDLMKSNFLPAAKVGEKSWIQYKFDNPIEVQALTIVGGGASSMFGPPSETRALEMSNDGKTFQKILDIPASSLAELTLSFEPVSAKYYRFTWTQLPDRGPQGIPGLPMMGRGPSGPKGTHVAELVLATTGKVHRFEDKAAFQAATDLYDVFTKEVKPETVVNKGTVVDLTANMQADGSLQWDVPDGNWMIVRLGYSLTGHNNGPASPEATGLEVDKLSAKHVKAYFTNYLDQYKDASNGLMGEHGLQYVITDSWEAGTQNWTDNMITEFKNRRGYDMIPWFPVLTGQIVESAEASDQFLWDFRKTLADLVTENHYDQLTTLLKERNMARYSESHEARRAFIGDGMEAKKTAAVPMGAGWTPGGFGGNEGEVASFYQADIRESASVSHLYGQKYVAAESLTAMGSDWAWSPDTLKQIADQLMSCGLNRFVIHTSVHQPLMDKVPGVSLGPFGQWFTRNETWAEQAVAWTNYLSRSCYMLQQGKFVADIAYYYGEDNNITTLFSKLRGKSLPAIPDGYNYDFINADALVNLLYTEDGLIKTPTGMKYRILALDPNSQYMTLAVLNKIKSLVEAGAIVVGPKPIITPSLADETEAFNTIVNQLWADESGVNMVGEGKVYPKLELESVLTSEGIIPDFKYSKPLQDTKMFYVHRKVGDADIYWVNNRNKRVEAFDATFRVSGKEPEIWHPETGRIEKASYVISDDITKVQLQMEPEDAYFVVFQNNTSTDKYTIPEKNEEDLAVINGPWSIHFQEDRGAPSQVEFEALTPWNENDNSGIKYFSGTANYNKTINVSNDWIKDGASVYLNLGEVKNLAEVFVNGKSMGIVWKKPYKVDISEALKVGENTLEVQVTNLWVNRLIGDQQPNVEEKITFVTNPFYKADSPLKRSGLMGPVTLTSIK</sequence>
<name>A0AAE3SFJ1_9BACT</name>
<protein>
    <submittedName>
        <fullName evidence="4">Glycosyl hydrolase</fullName>
    </submittedName>
</protein>
<dbReference type="PANTHER" id="PTHR43817:SF1">
    <property type="entry name" value="HYDROLASE, FAMILY 43, PUTATIVE (AFU_ORTHOLOGUE AFUA_3G01660)-RELATED"/>
    <property type="match status" value="1"/>
</dbReference>
<dbReference type="GO" id="GO:0004553">
    <property type="term" value="F:hydrolase activity, hydrolyzing O-glycosyl compounds"/>
    <property type="evidence" value="ECO:0007669"/>
    <property type="project" value="InterPro"/>
</dbReference>
<dbReference type="SUPFAM" id="SSF49785">
    <property type="entry name" value="Galactose-binding domain-like"/>
    <property type="match status" value="2"/>
</dbReference>
<reference evidence="4" key="1">
    <citation type="submission" date="2022-10" db="EMBL/GenBank/DDBJ databases">
        <authorList>
            <person name="Yu W.X."/>
        </authorList>
    </citation>
    <scope>NUCLEOTIDE SEQUENCE</scope>
    <source>
        <strain evidence="4">AAT</strain>
    </source>
</reference>
<dbReference type="RefSeq" id="WP_301190886.1">
    <property type="nucleotide sequence ID" value="NZ_JAPDPJ010000027.1"/>
</dbReference>
<keyword evidence="1" id="KW-0732">Signal</keyword>
<dbReference type="InterPro" id="IPR054593">
    <property type="entry name" value="Beta-mannosidase-like_N2"/>
</dbReference>
<dbReference type="Pfam" id="PF22666">
    <property type="entry name" value="Glyco_hydro_2_N2"/>
    <property type="match status" value="1"/>
</dbReference>
<evidence type="ECO:0000313" key="5">
    <source>
        <dbReference type="Proteomes" id="UP001209229"/>
    </source>
</evidence>
<dbReference type="InterPro" id="IPR008979">
    <property type="entry name" value="Galactose-bd-like_sf"/>
</dbReference>
<gene>
    <name evidence="4" type="ORF">OM075_12645</name>
</gene>
<keyword evidence="5" id="KW-1185">Reference proteome</keyword>
<dbReference type="Pfam" id="PF17132">
    <property type="entry name" value="Glyco_hydro_106"/>
    <property type="match status" value="1"/>
</dbReference>
<evidence type="ECO:0000313" key="4">
    <source>
        <dbReference type="EMBL" id="MCW3787321.1"/>
    </source>
</evidence>
<dbReference type="GO" id="GO:0005975">
    <property type="term" value="P:carbohydrate metabolic process"/>
    <property type="evidence" value="ECO:0007669"/>
    <property type="project" value="InterPro"/>
</dbReference>
<dbReference type="AlphaFoldDB" id="A0AAE3SFJ1"/>
<accession>A0AAE3SFJ1</accession>
<dbReference type="Gene3D" id="2.60.120.260">
    <property type="entry name" value="Galactose-binding domain-like"/>
    <property type="match status" value="2"/>
</dbReference>
<dbReference type="EMBL" id="JAPDPJ010000027">
    <property type="protein sequence ID" value="MCW3787321.1"/>
    <property type="molecule type" value="Genomic_DNA"/>
</dbReference>
<organism evidence="4 5">
    <name type="scientific">Plebeiibacterium sediminum</name>
    <dbReference type="NCBI Taxonomy" id="2992112"/>
    <lineage>
        <taxon>Bacteria</taxon>
        <taxon>Pseudomonadati</taxon>
        <taxon>Bacteroidota</taxon>
        <taxon>Bacteroidia</taxon>
        <taxon>Marinilabiliales</taxon>
        <taxon>Marinilabiliaceae</taxon>
        <taxon>Plebeiibacterium</taxon>
    </lineage>
</organism>
<proteinExistence type="predicted"/>
<evidence type="ECO:0000256" key="2">
    <source>
        <dbReference type="ARBA" id="ARBA00022801"/>
    </source>
</evidence>
<evidence type="ECO:0000256" key="1">
    <source>
        <dbReference type="ARBA" id="ARBA00022729"/>
    </source>
</evidence>
<dbReference type="PROSITE" id="PS51257">
    <property type="entry name" value="PROKAR_LIPOPROTEIN"/>
    <property type="match status" value="1"/>
</dbReference>
<dbReference type="Proteomes" id="UP001209229">
    <property type="component" value="Unassembled WGS sequence"/>
</dbReference>
<evidence type="ECO:0000259" key="3">
    <source>
        <dbReference type="Pfam" id="PF22666"/>
    </source>
</evidence>
<feature type="domain" description="Beta-mannosidase-like galactose-binding" evidence="3">
    <location>
        <begin position="1019"/>
        <end position="1092"/>
    </location>
</feature>